<keyword evidence="1" id="KW-0489">Methyltransferase</keyword>
<dbReference type="InterPro" id="IPR003115">
    <property type="entry name" value="ParB_N"/>
</dbReference>
<accession>A0ABV8RT09</accession>
<evidence type="ECO:0000259" key="5">
    <source>
        <dbReference type="SMART" id="SM00470"/>
    </source>
</evidence>
<dbReference type="PRINTS" id="PR00508">
    <property type="entry name" value="S21N4MTFRASE"/>
</dbReference>
<dbReference type="SUPFAM" id="SSF53335">
    <property type="entry name" value="S-adenosyl-L-methionine-dependent methyltransferases"/>
    <property type="match status" value="1"/>
</dbReference>
<dbReference type="Pfam" id="PF01555">
    <property type="entry name" value="N6_N4_Mtase"/>
    <property type="match status" value="1"/>
</dbReference>
<reference evidence="7" key="1">
    <citation type="journal article" date="2019" name="Int. J. Syst. Evol. Microbiol.">
        <title>The Global Catalogue of Microorganisms (GCM) 10K type strain sequencing project: providing services to taxonomists for standard genome sequencing and annotation.</title>
        <authorList>
            <consortium name="The Broad Institute Genomics Platform"/>
            <consortium name="The Broad Institute Genome Sequencing Center for Infectious Disease"/>
            <person name="Wu L."/>
            <person name="Ma J."/>
        </authorList>
    </citation>
    <scope>NUCLEOTIDE SEQUENCE [LARGE SCALE GENOMIC DNA]</scope>
    <source>
        <strain evidence="7">CGMCC 1.12989</strain>
    </source>
</reference>
<dbReference type="Gene3D" id="3.40.50.150">
    <property type="entry name" value="Vaccinia Virus protein VP39"/>
    <property type="match status" value="1"/>
</dbReference>
<dbReference type="Gene3D" id="3.90.1530.10">
    <property type="entry name" value="Conserved hypothetical protein from pyrococcus furiosus pfu- 392566-001, ParB domain"/>
    <property type="match status" value="1"/>
</dbReference>
<dbReference type="EC" id="2.1.1.-" evidence="4"/>
<sequence length="434" mass="47090">MSSAPATTAPSVVRPLTVVYRPLGCLVPDPRNARTHPRRQVDQIVASIRAFGFTNPLLADHEGRLIAGHGRLLAAKGLGLTEVPVIELAGLSEAQKKALRLADNKIALNAGWDVEILKLELADLALPEFEMDLALTGFSSGEIDVVLGDKGDPDDERIPPVPATPRTQAGDIWQLGEHRIGCGDGRDLAFLRAVVGEGEAIDAAFLDPPYNVKINGHANARGRHREFAMASGEMTTEAFRTFLRETLAACERVSRGGAVHFVCMDWRHLDDVSAVGGEVYNALLNICVWNKSNAGMGSLYRSKHEMVFVYRVGDAPHTNAVELGRHGRNRTNVWDYPSVNSLQGSRREDLALHPTVKPVAMVADAICDVTRQGERVLDIFLGSGTSLIAAERVGRRFRGLDIDPAYVDVAIARWERLTGRTAVLVHRAAGEAAA</sequence>
<evidence type="ECO:0000256" key="3">
    <source>
        <dbReference type="ARBA" id="ARBA00047942"/>
    </source>
</evidence>
<dbReference type="RefSeq" id="WP_379539439.1">
    <property type="nucleotide sequence ID" value="NZ_JBHSDR010000006.1"/>
</dbReference>
<evidence type="ECO:0000313" key="6">
    <source>
        <dbReference type="EMBL" id="MFC4295984.1"/>
    </source>
</evidence>
<dbReference type="InterPro" id="IPR050336">
    <property type="entry name" value="Chromosome_partition/occlusion"/>
</dbReference>
<evidence type="ECO:0000256" key="2">
    <source>
        <dbReference type="ARBA" id="ARBA00022679"/>
    </source>
</evidence>
<dbReference type="Proteomes" id="UP001595828">
    <property type="component" value="Unassembled WGS sequence"/>
</dbReference>
<dbReference type="SMART" id="SM00470">
    <property type="entry name" value="ParB"/>
    <property type="match status" value="1"/>
</dbReference>
<comment type="catalytic activity">
    <reaction evidence="3">
        <text>a 2'-deoxyadenosine in DNA + S-adenosyl-L-methionine = an N(6)-methyl-2'-deoxyadenosine in DNA + S-adenosyl-L-homocysteine + H(+)</text>
        <dbReference type="Rhea" id="RHEA:15197"/>
        <dbReference type="Rhea" id="RHEA-COMP:12418"/>
        <dbReference type="Rhea" id="RHEA-COMP:12419"/>
        <dbReference type="ChEBI" id="CHEBI:15378"/>
        <dbReference type="ChEBI" id="CHEBI:57856"/>
        <dbReference type="ChEBI" id="CHEBI:59789"/>
        <dbReference type="ChEBI" id="CHEBI:90615"/>
        <dbReference type="ChEBI" id="CHEBI:90616"/>
        <dbReference type="EC" id="2.1.1.72"/>
    </reaction>
</comment>
<dbReference type="EMBL" id="JBHSDR010000006">
    <property type="protein sequence ID" value="MFC4295984.1"/>
    <property type="molecule type" value="Genomic_DNA"/>
</dbReference>
<protein>
    <recommendedName>
        <fullName evidence="4">Methyltransferase</fullName>
        <ecNumber evidence="4">2.1.1.-</ecNumber>
    </recommendedName>
</protein>
<dbReference type="PANTHER" id="PTHR33375">
    <property type="entry name" value="CHROMOSOME-PARTITIONING PROTEIN PARB-RELATED"/>
    <property type="match status" value="1"/>
</dbReference>
<comment type="similarity">
    <text evidence="4">Belongs to the N(4)/N(6)-methyltransferase family.</text>
</comment>
<dbReference type="InterPro" id="IPR015840">
    <property type="entry name" value="DNA_MeTrfase_ParB"/>
</dbReference>
<dbReference type="InterPro" id="IPR036086">
    <property type="entry name" value="ParB/Sulfiredoxin_sf"/>
</dbReference>
<dbReference type="PIRSF" id="PIRSF036758">
    <property type="entry name" value="Aden_M_ParB"/>
    <property type="match status" value="1"/>
</dbReference>
<dbReference type="CDD" id="cd16403">
    <property type="entry name" value="ParB_N_like_MT"/>
    <property type="match status" value="1"/>
</dbReference>
<evidence type="ECO:0000256" key="4">
    <source>
        <dbReference type="RuleBase" id="RU362026"/>
    </source>
</evidence>
<evidence type="ECO:0000256" key="1">
    <source>
        <dbReference type="ARBA" id="ARBA00022603"/>
    </source>
</evidence>
<dbReference type="SUPFAM" id="SSF110849">
    <property type="entry name" value="ParB/Sulfiredoxin"/>
    <property type="match status" value="1"/>
</dbReference>
<dbReference type="InterPro" id="IPR001091">
    <property type="entry name" value="RM_Methyltransferase"/>
</dbReference>
<proteinExistence type="inferred from homology"/>
<dbReference type="InterPro" id="IPR002941">
    <property type="entry name" value="DNA_methylase_N4/N6"/>
</dbReference>
<organism evidence="6 7">
    <name type="scientific">Novosphingobium tardum</name>
    <dbReference type="NCBI Taxonomy" id="1538021"/>
    <lineage>
        <taxon>Bacteria</taxon>
        <taxon>Pseudomonadati</taxon>
        <taxon>Pseudomonadota</taxon>
        <taxon>Alphaproteobacteria</taxon>
        <taxon>Sphingomonadales</taxon>
        <taxon>Sphingomonadaceae</taxon>
        <taxon>Novosphingobium</taxon>
    </lineage>
</organism>
<keyword evidence="2" id="KW-0808">Transferase</keyword>
<keyword evidence="7" id="KW-1185">Reference proteome</keyword>
<dbReference type="PANTHER" id="PTHR33375:SF1">
    <property type="entry name" value="CHROMOSOME-PARTITIONING PROTEIN PARB-RELATED"/>
    <property type="match status" value="1"/>
</dbReference>
<feature type="domain" description="ParB-like N-terminal" evidence="5">
    <location>
        <begin position="19"/>
        <end position="105"/>
    </location>
</feature>
<evidence type="ECO:0000313" key="7">
    <source>
        <dbReference type="Proteomes" id="UP001595828"/>
    </source>
</evidence>
<name>A0ABV8RT09_9SPHN</name>
<dbReference type="InterPro" id="IPR029063">
    <property type="entry name" value="SAM-dependent_MTases_sf"/>
</dbReference>
<comment type="caution">
    <text evidence="6">The sequence shown here is derived from an EMBL/GenBank/DDBJ whole genome shotgun (WGS) entry which is preliminary data.</text>
</comment>
<gene>
    <name evidence="6" type="ORF">ACFO0A_13060</name>
</gene>